<evidence type="ECO:0000256" key="5">
    <source>
        <dbReference type="ARBA" id="ARBA00022630"/>
    </source>
</evidence>
<dbReference type="InterPro" id="IPR015939">
    <property type="entry name" value="Fum_Rdtase/Succ_DH_flav-like_C"/>
</dbReference>
<dbReference type="SUPFAM" id="SSF56425">
    <property type="entry name" value="Succinate dehydrogenase/fumarate reductase flavoprotein, catalytic domain"/>
    <property type="match status" value="1"/>
</dbReference>
<evidence type="ECO:0000256" key="6">
    <source>
        <dbReference type="ARBA" id="ARBA00022642"/>
    </source>
</evidence>
<dbReference type="InterPro" id="IPR037099">
    <property type="entry name" value="Fum_R/Succ_DH_flav-like_C_sf"/>
</dbReference>
<keyword evidence="6 12" id="KW-0662">Pyridine nucleotide biosynthesis</keyword>
<comment type="pathway">
    <text evidence="2 12">Cofactor biosynthesis; NAD(+) biosynthesis; iminoaspartate from L-aspartate (oxidase route): step 1/1.</text>
</comment>
<evidence type="ECO:0000313" key="16">
    <source>
        <dbReference type="Proteomes" id="UP000503447"/>
    </source>
</evidence>
<dbReference type="Gene3D" id="3.90.700.10">
    <property type="entry name" value="Succinate dehydrogenase/fumarate reductase flavoprotein, catalytic domain"/>
    <property type="match status" value="1"/>
</dbReference>
<dbReference type="GO" id="GO:0034628">
    <property type="term" value="P:'de novo' NAD+ biosynthetic process from L-aspartate"/>
    <property type="evidence" value="ECO:0007669"/>
    <property type="project" value="TreeGrafter"/>
</dbReference>
<evidence type="ECO:0000256" key="10">
    <source>
        <dbReference type="NCBIfam" id="TIGR00551"/>
    </source>
</evidence>
<dbReference type="EMBL" id="CP053452">
    <property type="protein sequence ID" value="QJX00805.1"/>
    <property type="molecule type" value="Genomic_DNA"/>
</dbReference>
<comment type="similarity">
    <text evidence="3 12">Belongs to the FAD-dependent oxidoreductase 2 family. NadB subfamily.</text>
</comment>
<comment type="function">
    <text evidence="12">Catalyzes the oxidation of L-aspartate to iminoaspartate.</text>
</comment>
<evidence type="ECO:0000256" key="9">
    <source>
        <dbReference type="ARBA" id="ARBA00048305"/>
    </source>
</evidence>
<evidence type="ECO:0000256" key="1">
    <source>
        <dbReference type="ARBA" id="ARBA00001974"/>
    </source>
</evidence>
<dbReference type="GO" id="GO:0008734">
    <property type="term" value="F:L-aspartate oxidase activity"/>
    <property type="evidence" value="ECO:0007669"/>
    <property type="project" value="UniProtKB-UniRule"/>
</dbReference>
<dbReference type="PIRSF" id="PIRSF000171">
    <property type="entry name" value="SDHA_APRA_LASPO"/>
    <property type="match status" value="1"/>
</dbReference>
<comment type="subcellular location">
    <subcellularLocation>
        <location evidence="12">Cytoplasm</location>
    </subcellularLocation>
</comment>
<evidence type="ECO:0000256" key="3">
    <source>
        <dbReference type="ARBA" id="ARBA00008562"/>
    </source>
</evidence>
<feature type="active site" description="Proton acceptor" evidence="11">
    <location>
        <position position="290"/>
    </location>
</feature>
<dbReference type="GO" id="GO:0005737">
    <property type="term" value="C:cytoplasm"/>
    <property type="evidence" value="ECO:0007669"/>
    <property type="project" value="UniProtKB-SubCell"/>
</dbReference>
<keyword evidence="16" id="KW-1185">Reference proteome</keyword>
<name>A0A6M5Z513_9BACT</name>
<dbReference type="PRINTS" id="PR00368">
    <property type="entry name" value="FADPNR"/>
</dbReference>
<evidence type="ECO:0000259" key="14">
    <source>
        <dbReference type="Pfam" id="PF02910"/>
    </source>
</evidence>
<evidence type="ECO:0000256" key="11">
    <source>
        <dbReference type="PIRSR" id="PIRSR000171-1"/>
    </source>
</evidence>
<dbReference type="NCBIfam" id="TIGR00551">
    <property type="entry name" value="nadB"/>
    <property type="match status" value="1"/>
</dbReference>
<evidence type="ECO:0000256" key="8">
    <source>
        <dbReference type="ARBA" id="ARBA00023002"/>
    </source>
</evidence>
<dbReference type="AlphaFoldDB" id="A0A6M5Z513"/>
<accession>A0A6M5Z513</accession>
<evidence type="ECO:0000256" key="7">
    <source>
        <dbReference type="ARBA" id="ARBA00022827"/>
    </source>
</evidence>
<proteinExistence type="inferred from homology"/>
<evidence type="ECO:0000256" key="4">
    <source>
        <dbReference type="ARBA" id="ARBA00012173"/>
    </source>
</evidence>
<keyword evidence="5 12" id="KW-0285">Flavoprotein</keyword>
<dbReference type="PANTHER" id="PTHR42716:SF2">
    <property type="entry name" value="L-ASPARTATE OXIDASE, CHLOROPLASTIC"/>
    <property type="match status" value="1"/>
</dbReference>
<dbReference type="UniPathway" id="UPA00253">
    <property type="reaction ID" value="UER00326"/>
</dbReference>
<feature type="domain" description="FAD-dependent oxidoreductase 2 FAD-binding" evidence="13">
    <location>
        <begin position="22"/>
        <end position="392"/>
    </location>
</feature>
<sequence length="539" mass="58835">MSGANRYLVSFDAHDTFHRFADVLVIGAGIAGLRAALEVPADLSVLVVTKDRVTESNSSYAQGGIAGVRSPEDTFENHVEDTLVAGDGLCDREVVELVVREAPHQIEKLIEFGTKFDEENGQLALTREGGHSHRRIVHALGDSTGFEMMRATIATARTAPNVRIWDDTFTIDLLTHEGQCCGAVVARNGTGRCLIWAKQVVLASGGCGMVYRETTNPPVATGDGMAAAYRAGADLRDMEFMQFHPTVLYVAGSARYLVSEAVRGEGAYLRDVTGERFMPAADPRGELAPRDVVARAIFRTMERTQHPNVYLDLSHLDPALVLHRFPGINRVCKSFGLDITRDRIPVRPGAHYMVGGVTVDPHGRTTVPGLWAAGEVTSSGLHGANRLASNSLIEGLVYGTLCGRGAAEAVRTMPRAMTAYPIRSAIPPAEPDARLDVADLTASLRSLMVRKMGIVRDRARLLEAKEDLRFWCRYALSREFDGKPGWELQNLLTVARLMVAAALAREESRGTHFRSDFPARDDVHWGLRHVTSEPFVALG</sequence>
<dbReference type="RefSeq" id="WP_171475478.1">
    <property type="nucleotide sequence ID" value="NZ_CP053452.2"/>
</dbReference>
<gene>
    <name evidence="15" type="ORF">FTUN_8443</name>
</gene>
<comment type="cofactor">
    <cofactor evidence="1 12">
        <name>FAD</name>
        <dbReference type="ChEBI" id="CHEBI:57692"/>
    </cofactor>
</comment>
<dbReference type="SUPFAM" id="SSF46977">
    <property type="entry name" value="Succinate dehydrogenase/fumarate reductase flavoprotein C-terminal domain"/>
    <property type="match status" value="1"/>
</dbReference>
<dbReference type="PANTHER" id="PTHR42716">
    <property type="entry name" value="L-ASPARTATE OXIDASE"/>
    <property type="match status" value="1"/>
</dbReference>
<dbReference type="InterPro" id="IPR003953">
    <property type="entry name" value="FAD-dep_OxRdtase_2_FAD-bd"/>
</dbReference>
<dbReference type="SUPFAM" id="SSF51905">
    <property type="entry name" value="FAD/NAD(P)-binding domain"/>
    <property type="match status" value="1"/>
</dbReference>
<organism evidence="15 16">
    <name type="scientific">Frigoriglobus tundricola</name>
    <dbReference type="NCBI Taxonomy" id="2774151"/>
    <lineage>
        <taxon>Bacteria</taxon>
        <taxon>Pseudomonadati</taxon>
        <taxon>Planctomycetota</taxon>
        <taxon>Planctomycetia</taxon>
        <taxon>Gemmatales</taxon>
        <taxon>Gemmataceae</taxon>
        <taxon>Frigoriglobus</taxon>
    </lineage>
</organism>
<keyword evidence="7 12" id="KW-0274">FAD</keyword>
<dbReference type="InterPro" id="IPR005288">
    <property type="entry name" value="NadB"/>
</dbReference>
<dbReference type="Pfam" id="PF00890">
    <property type="entry name" value="FAD_binding_2"/>
    <property type="match status" value="1"/>
</dbReference>
<evidence type="ECO:0000259" key="13">
    <source>
        <dbReference type="Pfam" id="PF00890"/>
    </source>
</evidence>
<dbReference type="Proteomes" id="UP000503447">
    <property type="component" value="Chromosome"/>
</dbReference>
<dbReference type="InterPro" id="IPR027477">
    <property type="entry name" value="Succ_DH/fumarate_Rdtase_cat_sf"/>
</dbReference>
<dbReference type="Pfam" id="PF02910">
    <property type="entry name" value="Succ_DH_flav_C"/>
    <property type="match status" value="1"/>
</dbReference>
<comment type="catalytic activity">
    <reaction evidence="9">
        <text>L-aspartate + O2 = iminosuccinate + H2O2</text>
        <dbReference type="Rhea" id="RHEA:25876"/>
        <dbReference type="ChEBI" id="CHEBI:15379"/>
        <dbReference type="ChEBI" id="CHEBI:16240"/>
        <dbReference type="ChEBI" id="CHEBI:29991"/>
        <dbReference type="ChEBI" id="CHEBI:77875"/>
        <dbReference type="EC" id="1.4.3.16"/>
    </reaction>
    <physiologicalReaction direction="left-to-right" evidence="9">
        <dbReference type="Rhea" id="RHEA:25877"/>
    </physiologicalReaction>
</comment>
<dbReference type="FunFam" id="3.90.700.10:FF:000002">
    <property type="entry name" value="L-aspartate oxidase"/>
    <property type="match status" value="1"/>
</dbReference>
<evidence type="ECO:0000313" key="15">
    <source>
        <dbReference type="EMBL" id="QJX00805.1"/>
    </source>
</evidence>
<evidence type="ECO:0000256" key="2">
    <source>
        <dbReference type="ARBA" id="ARBA00004950"/>
    </source>
</evidence>
<reference evidence="16" key="1">
    <citation type="submission" date="2020-05" db="EMBL/GenBank/DDBJ databases">
        <title>Frigoriglobus tundricola gen. nov., sp. nov., a psychrotolerant cellulolytic planctomycete of the family Gemmataceae with two divergent copies of 16S rRNA gene.</title>
        <authorList>
            <person name="Kulichevskaya I.S."/>
            <person name="Ivanova A.A."/>
            <person name="Naumoff D.G."/>
            <person name="Beletsky A.V."/>
            <person name="Rijpstra W.I.C."/>
            <person name="Sinninghe Damste J.S."/>
            <person name="Mardanov A.V."/>
            <person name="Ravin N.V."/>
            <person name="Dedysh S.N."/>
        </authorList>
    </citation>
    <scope>NUCLEOTIDE SEQUENCE [LARGE SCALE GENOMIC DNA]</scope>
    <source>
        <strain evidence="16">PL17</strain>
    </source>
</reference>
<dbReference type="InterPro" id="IPR036188">
    <property type="entry name" value="FAD/NAD-bd_sf"/>
</dbReference>
<dbReference type="Gene3D" id="3.50.50.60">
    <property type="entry name" value="FAD/NAD(P)-binding domain"/>
    <property type="match status" value="1"/>
</dbReference>
<evidence type="ECO:0000256" key="12">
    <source>
        <dbReference type="RuleBase" id="RU362049"/>
    </source>
</evidence>
<protein>
    <recommendedName>
        <fullName evidence="4 10">L-aspartate oxidase</fullName>
        <ecNumber evidence="4 10">1.4.3.16</ecNumber>
    </recommendedName>
</protein>
<dbReference type="EC" id="1.4.3.16" evidence="4 10"/>
<dbReference type="KEGG" id="ftj:FTUN_8443"/>
<dbReference type="Gene3D" id="1.20.58.100">
    <property type="entry name" value="Fumarate reductase/succinate dehydrogenase flavoprotein-like, C-terminal domain"/>
    <property type="match status" value="1"/>
</dbReference>
<feature type="domain" description="Fumarate reductase/succinate dehydrogenase flavoprotein-like C-terminal" evidence="14">
    <location>
        <begin position="444"/>
        <end position="527"/>
    </location>
</feature>
<keyword evidence="8 12" id="KW-0560">Oxidoreductase</keyword>